<keyword evidence="6" id="KW-0560">Oxidoreductase</keyword>
<dbReference type="InterPro" id="IPR050450">
    <property type="entry name" value="COX15/CtaA_HemeA_synthase"/>
</dbReference>
<feature type="transmembrane region" description="Helical" evidence="12">
    <location>
        <begin position="67"/>
        <end position="87"/>
    </location>
</feature>
<dbReference type="GO" id="GO:0006784">
    <property type="term" value="P:heme A biosynthetic process"/>
    <property type="evidence" value="ECO:0007669"/>
    <property type="project" value="InterPro"/>
</dbReference>
<feature type="transmembrane region" description="Helical" evidence="12">
    <location>
        <begin position="134"/>
        <end position="154"/>
    </location>
</feature>
<dbReference type="AlphaFoldDB" id="A0A6J7C322"/>
<dbReference type="EMBL" id="CAFBIX010000093">
    <property type="protein sequence ID" value="CAB4851078.1"/>
    <property type="molecule type" value="Genomic_DNA"/>
</dbReference>
<feature type="transmembrane region" description="Helical" evidence="12">
    <location>
        <begin position="107"/>
        <end position="128"/>
    </location>
</feature>
<dbReference type="Pfam" id="PF02628">
    <property type="entry name" value="COX15-CtaA"/>
    <property type="match status" value="1"/>
</dbReference>
<evidence type="ECO:0000256" key="12">
    <source>
        <dbReference type="SAM" id="Phobius"/>
    </source>
</evidence>
<keyword evidence="2" id="KW-1003">Cell membrane</keyword>
<evidence type="ECO:0000256" key="3">
    <source>
        <dbReference type="ARBA" id="ARBA00022692"/>
    </source>
</evidence>
<evidence type="ECO:0000256" key="7">
    <source>
        <dbReference type="ARBA" id="ARBA00023004"/>
    </source>
</evidence>
<evidence type="ECO:0000256" key="11">
    <source>
        <dbReference type="ARBA" id="ARBA00023444"/>
    </source>
</evidence>
<evidence type="ECO:0000256" key="9">
    <source>
        <dbReference type="ARBA" id="ARBA00023136"/>
    </source>
</evidence>
<organism evidence="13">
    <name type="scientific">freshwater metagenome</name>
    <dbReference type="NCBI Taxonomy" id="449393"/>
    <lineage>
        <taxon>unclassified sequences</taxon>
        <taxon>metagenomes</taxon>
        <taxon>ecological metagenomes</taxon>
    </lineage>
</organism>
<evidence type="ECO:0000256" key="4">
    <source>
        <dbReference type="ARBA" id="ARBA00022723"/>
    </source>
</evidence>
<dbReference type="GO" id="GO:0016491">
    <property type="term" value="F:oxidoreductase activity"/>
    <property type="evidence" value="ECO:0007669"/>
    <property type="project" value="UniProtKB-KW"/>
</dbReference>
<dbReference type="PANTHER" id="PTHR35457">
    <property type="entry name" value="HEME A SYNTHASE"/>
    <property type="match status" value="1"/>
</dbReference>
<evidence type="ECO:0000256" key="6">
    <source>
        <dbReference type="ARBA" id="ARBA00023002"/>
    </source>
</evidence>
<protein>
    <submittedName>
        <fullName evidence="13">Unannotated protein</fullName>
    </submittedName>
</protein>
<keyword evidence="4" id="KW-0479">Metal-binding</keyword>
<proteinExistence type="predicted"/>
<evidence type="ECO:0000256" key="2">
    <source>
        <dbReference type="ARBA" id="ARBA00022475"/>
    </source>
</evidence>
<keyword evidence="7" id="KW-0408">Iron</keyword>
<comment type="subcellular location">
    <subcellularLocation>
        <location evidence="1">Membrane</location>
        <topology evidence="1">Multi-pass membrane protein</topology>
    </subcellularLocation>
</comment>
<evidence type="ECO:0000256" key="5">
    <source>
        <dbReference type="ARBA" id="ARBA00022989"/>
    </source>
</evidence>
<feature type="transmembrane region" description="Helical" evidence="12">
    <location>
        <begin position="251"/>
        <end position="270"/>
    </location>
</feature>
<feature type="transmembrane region" description="Helical" evidence="12">
    <location>
        <begin position="12"/>
        <end position="31"/>
    </location>
</feature>
<evidence type="ECO:0000256" key="10">
    <source>
        <dbReference type="ARBA" id="ARBA00023157"/>
    </source>
</evidence>
<dbReference type="GO" id="GO:0046872">
    <property type="term" value="F:metal ion binding"/>
    <property type="evidence" value="ECO:0007669"/>
    <property type="project" value="UniProtKB-KW"/>
</dbReference>
<dbReference type="PANTHER" id="PTHR35457:SF1">
    <property type="entry name" value="HEME A SYNTHASE"/>
    <property type="match status" value="1"/>
</dbReference>
<feature type="transmembrane region" description="Helical" evidence="12">
    <location>
        <begin position="218"/>
        <end position="239"/>
    </location>
</feature>
<keyword evidence="9 12" id="KW-0472">Membrane</keyword>
<name>A0A6J7C322_9ZZZZ</name>
<accession>A0A6J7C322</accession>
<comment type="pathway">
    <text evidence="11">Porphyrin-containing compound metabolism.</text>
</comment>
<evidence type="ECO:0000256" key="8">
    <source>
        <dbReference type="ARBA" id="ARBA00023133"/>
    </source>
</evidence>
<evidence type="ECO:0000313" key="13">
    <source>
        <dbReference type="EMBL" id="CAB4851078.1"/>
    </source>
</evidence>
<reference evidence="13" key="1">
    <citation type="submission" date="2020-05" db="EMBL/GenBank/DDBJ databases">
        <authorList>
            <person name="Chiriac C."/>
            <person name="Salcher M."/>
            <person name="Ghai R."/>
            <person name="Kavagutti S V."/>
        </authorList>
    </citation>
    <scope>NUCLEOTIDE SEQUENCE</scope>
</reference>
<feature type="transmembrane region" description="Helical" evidence="12">
    <location>
        <begin position="175"/>
        <end position="198"/>
    </location>
</feature>
<sequence>MSPSSLKTWQRRTLIANLLVQTGIVLTGAVVRLTSSGLGCPTWPECVDGSIAPTSAQTQSWHKYVEFGNRLLTFVLVIVAVATIAAVRSHNRQRFASGLAKRRSLTILAVGTLAGIFAQAILGGITVLTGLHPLTVAAHFMLSIGLITVAQNLLTRAQEPDDAPVNLQVVQPIDFAMKMHVWLALLVIFMGTLVTGSGPHAGDSSDVVRLGFDPRTMSWLHADIVLLFVGLTIGLLIALRATNAPKLVVRQAWIVLAICVAQGFVGYTQYFTGLPWALVTVHVLGACLLWIYSVRLYLARNTRGLN</sequence>
<dbReference type="InterPro" id="IPR003780">
    <property type="entry name" value="COX15/CtaA_fam"/>
</dbReference>
<dbReference type="GO" id="GO:0016020">
    <property type="term" value="C:membrane"/>
    <property type="evidence" value="ECO:0007669"/>
    <property type="project" value="UniProtKB-SubCell"/>
</dbReference>
<evidence type="ECO:0000256" key="1">
    <source>
        <dbReference type="ARBA" id="ARBA00004141"/>
    </source>
</evidence>
<gene>
    <name evidence="13" type="ORF">UFOPK3278_01391</name>
</gene>
<keyword evidence="10" id="KW-1015">Disulfide bond</keyword>
<keyword evidence="5 12" id="KW-1133">Transmembrane helix</keyword>
<keyword evidence="8" id="KW-0350">Heme biosynthesis</keyword>
<keyword evidence="3 12" id="KW-0812">Transmembrane</keyword>
<feature type="transmembrane region" description="Helical" evidence="12">
    <location>
        <begin position="276"/>
        <end position="298"/>
    </location>
</feature>